<comment type="pathway">
    <text evidence="5">Amino-acid biosynthesis; L-histidine biosynthesis; L-histidine from 5-phospho-alpha-D-ribose 1-diphosphate: step 9/9.</text>
</comment>
<feature type="binding site" evidence="5">
    <location>
        <position position="255"/>
    </location>
    <ligand>
        <name>Zn(2+)</name>
        <dbReference type="ChEBI" id="CHEBI:29105"/>
    </ligand>
</feature>
<keyword evidence="2 5" id="KW-0479">Metal-binding</keyword>
<dbReference type="InterPro" id="IPR012131">
    <property type="entry name" value="Hstdl_DH"/>
</dbReference>
<dbReference type="InterPro" id="IPR022695">
    <property type="entry name" value="Histidinol_DH_monofunct"/>
</dbReference>
<dbReference type="PANTHER" id="PTHR21256:SF2">
    <property type="entry name" value="HISTIDINE BIOSYNTHESIS TRIFUNCTIONAL PROTEIN"/>
    <property type="match status" value="1"/>
</dbReference>
<keyword evidence="9" id="KW-1185">Reference proteome</keyword>
<feature type="binding site" evidence="5">
    <location>
        <position position="186"/>
    </location>
    <ligand>
        <name>NAD(+)</name>
        <dbReference type="ChEBI" id="CHEBI:57540"/>
    </ligand>
</feature>
<evidence type="ECO:0000256" key="1">
    <source>
        <dbReference type="ARBA" id="ARBA00010178"/>
    </source>
</evidence>
<feature type="binding site" evidence="5">
    <location>
        <position position="356"/>
    </location>
    <ligand>
        <name>Zn(2+)</name>
        <dbReference type="ChEBI" id="CHEBI:29105"/>
    </ligand>
</feature>
<feature type="binding site" evidence="5">
    <location>
        <position position="209"/>
    </location>
    <ligand>
        <name>NAD(+)</name>
        <dbReference type="ChEBI" id="CHEBI:57540"/>
    </ligand>
</feature>
<dbReference type="Pfam" id="PF00815">
    <property type="entry name" value="Histidinol_dh"/>
    <property type="match status" value="1"/>
</dbReference>
<dbReference type="InterPro" id="IPR016161">
    <property type="entry name" value="Ald_DH/histidinol_DH"/>
</dbReference>
<evidence type="ECO:0000313" key="9">
    <source>
        <dbReference type="Proteomes" id="UP001597357"/>
    </source>
</evidence>
<feature type="binding site" evidence="5">
    <location>
        <position position="258"/>
    </location>
    <ligand>
        <name>substrate</name>
    </ligand>
</feature>
<feature type="binding site" evidence="5">
    <location>
        <position position="415"/>
    </location>
    <ligand>
        <name>Zn(2+)</name>
        <dbReference type="ChEBI" id="CHEBI:29105"/>
    </ligand>
</feature>
<reference evidence="9" key="1">
    <citation type="journal article" date="2019" name="Int. J. Syst. Evol. Microbiol.">
        <title>The Global Catalogue of Microorganisms (GCM) 10K type strain sequencing project: providing services to taxonomists for standard genome sequencing and annotation.</title>
        <authorList>
            <consortium name="The Broad Institute Genomics Platform"/>
            <consortium name="The Broad Institute Genome Sequencing Center for Infectious Disease"/>
            <person name="Wu L."/>
            <person name="Ma J."/>
        </authorList>
    </citation>
    <scope>NUCLEOTIDE SEQUENCE [LARGE SCALE GENOMIC DNA]</scope>
    <source>
        <strain evidence="9">KCTC 42255</strain>
    </source>
</reference>
<dbReference type="Gene3D" id="1.20.5.1300">
    <property type="match status" value="1"/>
</dbReference>
<evidence type="ECO:0000313" key="8">
    <source>
        <dbReference type="EMBL" id="MFD2697471.1"/>
    </source>
</evidence>
<feature type="active site" description="Proton acceptor" evidence="5">
    <location>
        <position position="323"/>
    </location>
</feature>
<sequence length="428" mass="46632">MKVLYTPTIEESQKALQRPSQQTEQQIEDTANILRQVREKGDQAIQFFNEKYDNSRQADFKIEKYQIQQAATQLDEPLKQAILKAYANIKKFHASQLSPKKKIITSAGIVCWQENKPIENVGLYIPGGTAPLFSSILMLGIPARLANCQRIVVCHPIKGNASMHPAVAFCLDLLNITEVYNIGGAQAIAAMGYGTSSIKRVDKVFGPGNAYVTHAKQILQQNGIAIDMPAGPSEVLVIADESANPDFVASDLIAQAEHGPDSQVVLLTTSRAILKQTLAALKEQVEKLPRKEIAEKALLNSVAILVKDLPTAFKLSNFYAPEHLILAIDEAGQYSDKISNAGSVFLGHYSCESMGDYASGTNHTLPTFGFARSYSGVSTLSFCKQVTFQEITKKSIENLGDAVALMAEAEGLAGHKNAVDLRINNLKL</sequence>
<accession>A0ABW5SCK8</accession>
<feature type="active site" description="Proton acceptor" evidence="5">
    <location>
        <position position="322"/>
    </location>
</feature>
<dbReference type="Proteomes" id="UP001597357">
    <property type="component" value="Unassembled WGS sequence"/>
</dbReference>
<evidence type="ECO:0000256" key="2">
    <source>
        <dbReference type="ARBA" id="ARBA00022723"/>
    </source>
</evidence>
<keyword evidence="4 5" id="KW-0560">Oxidoreductase</keyword>
<dbReference type="PRINTS" id="PR00083">
    <property type="entry name" value="HOLDHDRGNASE"/>
</dbReference>
<dbReference type="CDD" id="cd06572">
    <property type="entry name" value="Histidinol_dh"/>
    <property type="match status" value="1"/>
</dbReference>
<name>A0ABW5SCK8_9FLAO</name>
<dbReference type="NCBIfam" id="TIGR00069">
    <property type="entry name" value="hisD"/>
    <property type="match status" value="1"/>
</dbReference>
<feature type="binding site" evidence="5">
    <location>
        <position position="410"/>
    </location>
    <ligand>
        <name>substrate</name>
    </ligand>
</feature>
<dbReference type="PIRSF" id="PIRSF000099">
    <property type="entry name" value="Histidinol_dh"/>
    <property type="match status" value="1"/>
</dbReference>
<dbReference type="PROSITE" id="PS00611">
    <property type="entry name" value="HISOL_DEHYDROGENASE"/>
    <property type="match status" value="1"/>
</dbReference>
<evidence type="ECO:0000256" key="7">
    <source>
        <dbReference type="RuleBase" id="RU004175"/>
    </source>
</evidence>
<evidence type="ECO:0000256" key="4">
    <source>
        <dbReference type="ARBA" id="ARBA00023002"/>
    </source>
</evidence>
<dbReference type="Gene3D" id="3.40.50.1980">
    <property type="entry name" value="Nitrogenase molybdenum iron protein domain"/>
    <property type="match status" value="2"/>
</dbReference>
<dbReference type="EC" id="1.1.1.23" evidence="5"/>
<protein>
    <recommendedName>
        <fullName evidence="5">Histidinol dehydrogenase</fullName>
        <shortName evidence="5">HDH</shortName>
        <ecNumber evidence="5">1.1.1.23</ecNumber>
    </recommendedName>
</protein>
<dbReference type="GO" id="GO:0004399">
    <property type="term" value="F:histidinol dehydrogenase activity"/>
    <property type="evidence" value="ECO:0007669"/>
    <property type="project" value="UniProtKB-EC"/>
</dbReference>
<comment type="similarity">
    <text evidence="1 5 6 7">Belongs to the histidinol dehydrogenase family.</text>
</comment>
<evidence type="ECO:0000256" key="3">
    <source>
        <dbReference type="ARBA" id="ARBA00022833"/>
    </source>
</evidence>
<gene>
    <name evidence="5 8" type="primary">hisD</name>
    <name evidence="8" type="ORF">ACFSQ0_05670</name>
</gene>
<dbReference type="HAMAP" id="MF_01024">
    <property type="entry name" value="HisD"/>
    <property type="match status" value="1"/>
</dbReference>
<evidence type="ECO:0000256" key="5">
    <source>
        <dbReference type="HAMAP-Rule" id="MF_01024"/>
    </source>
</evidence>
<feature type="binding site" evidence="5">
    <location>
        <position position="233"/>
    </location>
    <ligand>
        <name>substrate</name>
    </ligand>
</feature>
<dbReference type="PANTHER" id="PTHR21256">
    <property type="entry name" value="HISTIDINOL DEHYDROGENASE HDH"/>
    <property type="match status" value="1"/>
</dbReference>
<dbReference type="InterPro" id="IPR001692">
    <property type="entry name" value="Histidinol_DH_CS"/>
</dbReference>
<proteinExistence type="inferred from homology"/>
<keyword evidence="3 5" id="KW-0862">Zinc</keyword>
<feature type="binding site" evidence="5">
    <location>
        <position position="255"/>
    </location>
    <ligand>
        <name>substrate</name>
    </ligand>
</feature>
<feature type="binding site" evidence="5">
    <location>
        <position position="415"/>
    </location>
    <ligand>
        <name>substrate</name>
    </ligand>
</feature>
<comment type="caution">
    <text evidence="8">The sequence shown here is derived from an EMBL/GenBank/DDBJ whole genome shotgun (WGS) entry which is preliminary data.</text>
</comment>
<organism evidence="8 9">
    <name type="scientific">Mesonia sediminis</name>
    <dbReference type="NCBI Taxonomy" id="1703946"/>
    <lineage>
        <taxon>Bacteria</taxon>
        <taxon>Pseudomonadati</taxon>
        <taxon>Bacteroidota</taxon>
        <taxon>Flavobacteriia</taxon>
        <taxon>Flavobacteriales</taxon>
        <taxon>Flavobacteriaceae</taxon>
        <taxon>Mesonia</taxon>
    </lineage>
</organism>
<comment type="function">
    <text evidence="5">Catalyzes the sequential NAD-dependent oxidations of L-histidinol to L-histidinaldehyde and then to L-histidine.</text>
</comment>
<keyword evidence="5" id="KW-0368">Histidine biosynthesis</keyword>
<keyword evidence="5" id="KW-0520">NAD</keyword>
<feature type="binding site" evidence="5">
    <location>
        <position position="323"/>
    </location>
    <ligand>
        <name>substrate</name>
    </ligand>
</feature>
<evidence type="ECO:0000256" key="6">
    <source>
        <dbReference type="PIRNR" id="PIRNR000099"/>
    </source>
</evidence>
<dbReference type="RefSeq" id="WP_379045408.1">
    <property type="nucleotide sequence ID" value="NZ_JBHULZ010000026.1"/>
</dbReference>
<feature type="binding site" evidence="5">
    <location>
        <position position="258"/>
    </location>
    <ligand>
        <name>Zn(2+)</name>
        <dbReference type="ChEBI" id="CHEBI:29105"/>
    </ligand>
</feature>
<keyword evidence="5" id="KW-0028">Amino-acid biosynthesis</keyword>
<dbReference type="EMBL" id="JBHULZ010000026">
    <property type="protein sequence ID" value="MFD2697471.1"/>
    <property type="molecule type" value="Genomic_DNA"/>
</dbReference>
<comment type="catalytic activity">
    <reaction evidence="5">
        <text>L-histidinol + 2 NAD(+) + H2O = L-histidine + 2 NADH + 3 H(+)</text>
        <dbReference type="Rhea" id="RHEA:20641"/>
        <dbReference type="ChEBI" id="CHEBI:15377"/>
        <dbReference type="ChEBI" id="CHEBI:15378"/>
        <dbReference type="ChEBI" id="CHEBI:57540"/>
        <dbReference type="ChEBI" id="CHEBI:57595"/>
        <dbReference type="ChEBI" id="CHEBI:57699"/>
        <dbReference type="ChEBI" id="CHEBI:57945"/>
        <dbReference type="EC" id="1.1.1.23"/>
    </reaction>
</comment>
<feature type="binding site" evidence="5">
    <location>
        <position position="356"/>
    </location>
    <ligand>
        <name>substrate</name>
    </ligand>
</feature>
<dbReference type="SUPFAM" id="SSF53720">
    <property type="entry name" value="ALDH-like"/>
    <property type="match status" value="1"/>
</dbReference>
<feature type="binding site" evidence="5">
    <location>
        <position position="124"/>
    </location>
    <ligand>
        <name>NAD(+)</name>
        <dbReference type="ChEBI" id="CHEBI:57540"/>
    </ligand>
</feature>
<comment type="cofactor">
    <cofactor evidence="5">
        <name>Zn(2+)</name>
        <dbReference type="ChEBI" id="CHEBI:29105"/>
    </cofactor>
    <text evidence="5">Binds 1 zinc ion per subunit.</text>
</comment>